<evidence type="ECO:0000313" key="3">
    <source>
        <dbReference type="Proteomes" id="UP000008068"/>
    </source>
</evidence>
<sequence length="426" mass="48079">MSKESPASDHSSTKSVDSDKENSSGHPVHHNRVDRGNPYPRIIDCSSHELRYPVLSTVPRTHYMMNGYSTPTSARYPSDTLSSAARRIQVVNPSTEAETLTSEQIPMIGISRNQSPSSATPGVDGTSSNSNTQRSSPVDPSSQEKLHKVIQSMTEHIANRSPTPIQAIGDDDDNMSTVSSADTLHNLTEVTQQLLHINRDTLAMVVDLPKGQAVISDTLSKVEEHVNRIKRRSGHMEQSLEQIAHSTRDIRRSVDAFLDRARLPQKIDHLSVTSTTIWHRNALKGARSIVDVMFEDKHIIAQYDKVGQHARLFRYGYLTQVEYPRQFELIRDQMDQYARGYPLDARIATQEASWEEFYIRPSENPSVFHECQCIPEMVSNEDSHEDPLSCAARRYAQNLLLEIRVQLQNTPLSSIKIIKLEDINLF</sequence>
<feature type="region of interest" description="Disordered" evidence="1">
    <location>
        <begin position="92"/>
        <end position="146"/>
    </location>
</feature>
<keyword evidence="3" id="KW-1185">Reference proteome</keyword>
<dbReference type="EMBL" id="GL379852">
    <property type="protein sequence ID" value="EGT55716.1"/>
    <property type="molecule type" value="Genomic_DNA"/>
</dbReference>
<dbReference type="Proteomes" id="UP000008068">
    <property type="component" value="Unassembled WGS sequence"/>
</dbReference>
<evidence type="ECO:0000313" key="2">
    <source>
        <dbReference type="EMBL" id="EGT55716.1"/>
    </source>
</evidence>
<feature type="region of interest" description="Disordered" evidence="1">
    <location>
        <begin position="1"/>
        <end position="40"/>
    </location>
</feature>
<proteinExistence type="predicted"/>
<name>G0N9D7_CAEBE</name>
<protein>
    <submittedName>
        <fullName evidence="2">Uncharacterized protein</fullName>
    </submittedName>
</protein>
<dbReference type="AlphaFoldDB" id="G0N9D7"/>
<evidence type="ECO:0000256" key="1">
    <source>
        <dbReference type="SAM" id="MobiDB-lite"/>
    </source>
</evidence>
<gene>
    <name evidence="2" type="ORF">CAEBREN_25778</name>
</gene>
<accession>G0N9D7</accession>
<reference evidence="3" key="1">
    <citation type="submission" date="2011-07" db="EMBL/GenBank/DDBJ databases">
        <authorList>
            <consortium name="Caenorhabditis brenneri Sequencing and Analysis Consortium"/>
            <person name="Wilson R.K."/>
        </authorList>
    </citation>
    <scope>NUCLEOTIDE SEQUENCE [LARGE SCALE GENOMIC DNA]</scope>
    <source>
        <strain evidence="3">PB2801</strain>
    </source>
</reference>
<feature type="compositionally biased region" description="Polar residues" evidence="1">
    <location>
        <begin position="92"/>
        <end position="104"/>
    </location>
</feature>
<feature type="compositionally biased region" description="Polar residues" evidence="1">
    <location>
        <begin position="111"/>
        <end position="141"/>
    </location>
</feature>
<dbReference type="InParanoid" id="G0N9D7"/>
<dbReference type="HOGENOM" id="CLU_053026_0_0_1"/>
<organism evidence="3">
    <name type="scientific">Caenorhabditis brenneri</name>
    <name type="common">Nematode worm</name>
    <dbReference type="NCBI Taxonomy" id="135651"/>
    <lineage>
        <taxon>Eukaryota</taxon>
        <taxon>Metazoa</taxon>
        <taxon>Ecdysozoa</taxon>
        <taxon>Nematoda</taxon>
        <taxon>Chromadorea</taxon>
        <taxon>Rhabditida</taxon>
        <taxon>Rhabditina</taxon>
        <taxon>Rhabditomorpha</taxon>
        <taxon>Rhabditoidea</taxon>
        <taxon>Rhabditidae</taxon>
        <taxon>Peloderinae</taxon>
        <taxon>Caenorhabditis</taxon>
    </lineage>
</organism>